<name>A0ABD4TCK7_9EURY</name>
<evidence type="ECO:0008006" key="3">
    <source>
        <dbReference type="Google" id="ProtNLM"/>
    </source>
</evidence>
<protein>
    <recommendedName>
        <fullName evidence="3">DUF3800 domain-containing protein</fullName>
    </recommendedName>
</protein>
<gene>
    <name evidence="1" type="ORF">DIC75_00345</name>
</gene>
<comment type="caution">
    <text evidence="1">The sequence shown here is derived from an EMBL/GenBank/DDBJ whole genome shotgun (WGS) entry which is preliminary data.</text>
</comment>
<reference evidence="1 2" key="1">
    <citation type="submission" date="2018-05" db="EMBL/GenBank/DDBJ databases">
        <title>Isolation and characterization of genus Methanoculleus species and their viruses from deep sea marine sediment offshore southwestern Taiwan.</title>
        <authorList>
            <person name="Wei W.-H."/>
            <person name="Chen W.-C."/>
            <person name="Lai M.-C."/>
            <person name="Chen S.-C."/>
        </authorList>
    </citation>
    <scope>NUCLEOTIDE SEQUENCE [LARGE SCALE GENOMIC DNA]</scope>
    <source>
        <strain evidence="1 2">CWC-02</strain>
    </source>
</reference>
<dbReference type="AlphaFoldDB" id="A0ABD4TCK7"/>
<dbReference type="Proteomes" id="UP001523230">
    <property type="component" value="Unassembled WGS sequence"/>
</dbReference>
<dbReference type="InterPro" id="IPR024524">
    <property type="entry name" value="DUF3800"/>
</dbReference>
<sequence length="218" mass="25470">MYCVRVYVDESGDLGFGPRASQYFVLAAIVVRDDQKIRRCFKKIRQRKLKKSLRDLPEFKFNNTKGLIKDPILQCIADCDLDITYAVLRKNQVHSRLRDKQQIIYNYLTGSLISKIAHQYATEGHIYVCIDKSTYSLERDHFDDYLTYRMFDDGAPNATSFDQLAIEHLDSRTEPCIQAADFVAGAVHQMYRENDETYYRIIEPRIAIALDFFQGRQK</sequence>
<evidence type="ECO:0000313" key="1">
    <source>
        <dbReference type="EMBL" id="MCM2464774.1"/>
    </source>
</evidence>
<dbReference type="Pfam" id="PF12686">
    <property type="entry name" value="DUF3800"/>
    <property type="match status" value="1"/>
</dbReference>
<keyword evidence="2" id="KW-1185">Reference proteome</keyword>
<organism evidence="1 2">
    <name type="scientific">Methanoculleus oceani</name>
    <dbReference type="NCBI Taxonomy" id="2184756"/>
    <lineage>
        <taxon>Archaea</taxon>
        <taxon>Methanobacteriati</taxon>
        <taxon>Methanobacteriota</taxon>
        <taxon>Stenosarchaea group</taxon>
        <taxon>Methanomicrobia</taxon>
        <taxon>Methanomicrobiales</taxon>
        <taxon>Methanomicrobiaceae</taxon>
        <taxon>Methanoculleus</taxon>
    </lineage>
</organism>
<dbReference type="EMBL" id="QFDM01000001">
    <property type="protein sequence ID" value="MCM2464774.1"/>
    <property type="molecule type" value="Genomic_DNA"/>
</dbReference>
<proteinExistence type="predicted"/>
<accession>A0ABD4TCK7</accession>
<evidence type="ECO:0000313" key="2">
    <source>
        <dbReference type="Proteomes" id="UP001523230"/>
    </source>
</evidence>